<dbReference type="STRING" id="51028.A0A0N4V6Z2"/>
<evidence type="ECO:0000256" key="7">
    <source>
        <dbReference type="ARBA" id="ARBA00022737"/>
    </source>
</evidence>
<comment type="similarity">
    <text evidence="4">Belongs to the complex I NDUFA8 subunit family.</text>
</comment>
<keyword evidence="7" id="KW-0677">Repeat</keyword>
<keyword evidence="8" id="KW-0249">Electron transport</keyword>
<dbReference type="Proteomes" id="UP000274131">
    <property type="component" value="Unassembled WGS sequence"/>
</dbReference>
<sequence length="184" mass="21330">MSITNDLPMPTDEELTVPQEITLSTPYLKAVAPYMHVACEDEIKVFMLRRKELEDPRKTLKEGAAVTACGVRFLQSLKKNCAPEVERYADCIDRSSSKLFVSKCREPQRFVDRCVEEKMNIERPKVGYFSKLHIYDSPDPPQPVHKVRDYKAEAAKVLAELPENGELRKDYRRFKDWRATIFDS</sequence>
<evidence type="ECO:0000313" key="13">
    <source>
        <dbReference type="Proteomes" id="UP000274131"/>
    </source>
</evidence>
<keyword evidence="10" id="KW-1015">Disulfide bond</keyword>
<reference evidence="14" key="1">
    <citation type="submission" date="2017-02" db="UniProtKB">
        <authorList>
            <consortium name="WormBaseParasite"/>
        </authorList>
    </citation>
    <scope>IDENTIFICATION</scope>
</reference>
<name>A0A0N4V6Z2_ENTVE</name>
<evidence type="ECO:0000256" key="2">
    <source>
        <dbReference type="ARBA" id="ARBA00004173"/>
    </source>
</evidence>
<comment type="similarity">
    <text evidence="3 11">Belongs to the CMC family.</text>
</comment>
<comment type="subcellular location">
    <subcellularLocation>
        <location evidence="2 11">Mitochondrion</location>
    </subcellularLocation>
</comment>
<dbReference type="OrthoDB" id="276296at2759"/>
<evidence type="ECO:0000256" key="8">
    <source>
        <dbReference type="ARBA" id="ARBA00022982"/>
    </source>
</evidence>
<evidence type="ECO:0000256" key="9">
    <source>
        <dbReference type="ARBA" id="ARBA00023128"/>
    </source>
</evidence>
<evidence type="ECO:0000256" key="3">
    <source>
        <dbReference type="ARBA" id="ARBA00007347"/>
    </source>
</evidence>
<protein>
    <recommendedName>
        <fullName evidence="11">COX assembly mitochondrial protein</fullName>
    </recommendedName>
</protein>
<reference evidence="12 13" key="2">
    <citation type="submission" date="2018-10" db="EMBL/GenBank/DDBJ databases">
        <authorList>
            <consortium name="Pathogen Informatics"/>
        </authorList>
    </citation>
    <scope>NUCLEOTIDE SEQUENCE [LARGE SCALE GENOMIC DNA]</scope>
</reference>
<evidence type="ECO:0000313" key="14">
    <source>
        <dbReference type="WBParaSite" id="EVEC_0000604301-mRNA-1"/>
    </source>
</evidence>
<keyword evidence="6" id="KW-0679">Respiratory chain</keyword>
<dbReference type="InterPro" id="IPR013892">
    <property type="entry name" value="Cyt_c_biogenesis_Cmc1-like"/>
</dbReference>
<keyword evidence="5" id="KW-0813">Transport</keyword>
<dbReference type="PANTHER" id="PTHR13344:SF0">
    <property type="entry name" value="NADH DEHYDROGENASE [UBIQUINONE] 1 ALPHA SUBCOMPLEX SUBUNIT 8"/>
    <property type="match status" value="1"/>
</dbReference>
<dbReference type="WBParaSite" id="EVEC_0000604301-mRNA-1">
    <property type="protein sequence ID" value="EVEC_0000604301-mRNA-1"/>
    <property type="gene ID" value="EVEC_0000604301"/>
</dbReference>
<keyword evidence="13" id="KW-1185">Reference proteome</keyword>
<evidence type="ECO:0000256" key="10">
    <source>
        <dbReference type="ARBA" id="ARBA00023157"/>
    </source>
</evidence>
<dbReference type="Pfam" id="PF08583">
    <property type="entry name" value="Cmc1"/>
    <property type="match status" value="1"/>
</dbReference>
<dbReference type="InterPro" id="IPR016680">
    <property type="entry name" value="NDUFA8"/>
</dbReference>
<comment type="function">
    <text evidence="1">Accessory subunit of the mitochondrial membrane respiratory chain NADH dehydrogenase (Complex I), that is believed not to be involved in catalysis. Complex I functions in the transfer of electrons from NADH to the respiratory chain. The immediate electron acceptor for the enzyme is believed to be ubiquinone.</text>
</comment>
<evidence type="ECO:0000313" key="12">
    <source>
        <dbReference type="EMBL" id="VDD90903.1"/>
    </source>
</evidence>
<dbReference type="AlphaFoldDB" id="A0A0N4V6Z2"/>
<proteinExistence type="inferred from homology"/>
<dbReference type="Gene3D" id="1.10.287.2900">
    <property type="match status" value="1"/>
</dbReference>
<dbReference type="PANTHER" id="PTHR13344">
    <property type="entry name" value="NADH-UBIQUINONE OXIDOREDUCTASE"/>
    <property type="match status" value="1"/>
</dbReference>
<keyword evidence="9 11" id="KW-0496">Mitochondrion</keyword>
<evidence type="ECO:0000256" key="5">
    <source>
        <dbReference type="ARBA" id="ARBA00022448"/>
    </source>
</evidence>
<evidence type="ECO:0000256" key="6">
    <source>
        <dbReference type="ARBA" id="ARBA00022660"/>
    </source>
</evidence>
<dbReference type="GO" id="GO:0006120">
    <property type="term" value="P:mitochondrial electron transport, NADH to ubiquinone"/>
    <property type="evidence" value="ECO:0007669"/>
    <property type="project" value="InterPro"/>
</dbReference>
<accession>A0A0N4V6Z2</accession>
<evidence type="ECO:0000256" key="1">
    <source>
        <dbReference type="ARBA" id="ARBA00003195"/>
    </source>
</evidence>
<gene>
    <name evidence="12" type="ORF">EVEC_LOCUS5654</name>
</gene>
<dbReference type="EMBL" id="UXUI01008227">
    <property type="protein sequence ID" value="VDD90903.1"/>
    <property type="molecule type" value="Genomic_DNA"/>
</dbReference>
<organism evidence="14">
    <name type="scientific">Enterobius vermicularis</name>
    <name type="common">Human pinworm</name>
    <dbReference type="NCBI Taxonomy" id="51028"/>
    <lineage>
        <taxon>Eukaryota</taxon>
        <taxon>Metazoa</taxon>
        <taxon>Ecdysozoa</taxon>
        <taxon>Nematoda</taxon>
        <taxon>Chromadorea</taxon>
        <taxon>Rhabditida</taxon>
        <taxon>Spirurina</taxon>
        <taxon>Oxyuridomorpha</taxon>
        <taxon>Oxyuroidea</taxon>
        <taxon>Oxyuridae</taxon>
        <taxon>Enterobius</taxon>
    </lineage>
</organism>
<evidence type="ECO:0000256" key="4">
    <source>
        <dbReference type="ARBA" id="ARBA00010705"/>
    </source>
</evidence>
<evidence type="ECO:0000256" key="11">
    <source>
        <dbReference type="RuleBase" id="RU364104"/>
    </source>
</evidence>
<dbReference type="GO" id="GO:0005739">
    <property type="term" value="C:mitochondrion"/>
    <property type="evidence" value="ECO:0007669"/>
    <property type="project" value="UniProtKB-SubCell"/>
</dbReference>